<dbReference type="Proteomes" id="UP000198564">
    <property type="component" value="Unassembled WGS sequence"/>
</dbReference>
<dbReference type="AlphaFoldDB" id="A0A1H6TL70"/>
<dbReference type="RefSeq" id="WP_091634930.1">
    <property type="nucleotide sequence ID" value="NZ_FNYW01000022.1"/>
</dbReference>
<keyword evidence="2" id="KW-1185">Reference proteome</keyword>
<evidence type="ECO:0000313" key="2">
    <source>
        <dbReference type="Proteomes" id="UP000198564"/>
    </source>
</evidence>
<name>A0A1H6TL70_9LACT</name>
<evidence type="ECO:0000313" key="1">
    <source>
        <dbReference type="EMBL" id="SEI80813.1"/>
    </source>
</evidence>
<organism evidence="1 2">
    <name type="scientific">Alkalibacterium gilvum</name>
    <dbReference type="NCBI Taxonomy" id="1130080"/>
    <lineage>
        <taxon>Bacteria</taxon>
        <taxon>Bacillati</taxon>
        <taxon>Bacillota</taxon>
        <taxon>Bacilli</taxon>
        <taxon>Lactobacillales</taxon>
        <taxon>Carnobacteriaceae</taxon>
        <taxon>Alkalibacterium</taxon>
    </lineage>
</organism>
<protein>
    <submittedName>
        <fullName evidence="1">Uncharacterized protein</fullName>
    </submittedName>
</protein>
<sequence>MNRQAENKHSIVHYLKKGYGTLFPAITNVQPQMPKEQISMFLKQAVKGKFPIVIQVNPTSQSDTIWEFKGTVSFSPKSTQVIVESDQKTITYLINAREIRHIRRLHKRK</sequence>
<dbReference type="EMBL" id="FNYW01000022">
    <property type="protein sequence ID" value="SEI80813.1"/>
    <property type="molecule type" value="Genomic_DNA"/>
</dbReference>
<proteinExistence type="predicted"/>
<reference evidence="2" key="1">
    <citation type="submission" date="2016-10" db="EMBL/GenBank/DDBJ databases">
        <authorList>
            <person name="Varghese N."/>
            <person name="Submissions S."/>
        </authorList>
    </citation>
    <scope>NUCLEOTIDE SEQUENCE [LARGE SCALE GENOMIC DNA]</scope>
    <source>
        <strain evidence="2">DSM 25751</strain>
    </source>
</reference>
<gene>
    <name evidence="1" type="ORF">SAMN04488113_1223</name>
</gene>
<accession>A0A1H6TL70</accession>
<dbReference type="OrthoDB" id="2156804at2"/>